<feature type="region of interest" description="Disordered" evidence="1">
    <location>
        <begin position="20"/>
        <end position="56"/>
    </location>
</feature>
<dbReference type="EMBL" id="JAQGDS010000010">
    <property type="protein sequence ID" value="KAJ6257474.1"/>
    <property type="molecule type" value="Genomic_DNA"/>
</dbReference>
<sequence>MLAAAGLSDRDQCALHIDTEDLIPQPHNESTTPPAASASRRHHSLPRRIGSSRSAVDGRPAMLDDCIVDASVLGRASFASRIGRRHLCGRSAPLEASPSPSRVALAAGLNRLEYLIHDYTIVPRMQCGQRSIGNLKARIFAAAMCTAVASLIAV</sequence>
<name>A0AAD6IRY6_DREDA</name>
<evidence type="ECO:0000313" key="3">
    <source>
        <dbReference type="Proteomes" id="UP001221413"/>
    </source>
</evidence>
<comment type="caution">
    <text evidence="2">The sequence shown here is derived from an EMBL/GenBank/DDBJ whole genome shotgun (WGS) entry which is preliminary data.</text>
</comment>
<evidence type="ECO:0000256" key="1">
    <source>
        <dbReference type="SAM" id="MobiDB-lite"/>
    </source>
</evidence>
<reference evidence="2" key="1">
    <citation type="submission" date="2023-01" db="EMBL/GenBank/DDBJ databases">
        <title>The chitinases involved in constricting ring structure development in the nematode-trapping fungus Drechslerella dactyloides.</title>
        <authorList>
            <person name="Wang R."/>
            <person name="Zhang L."/>
            <person name="Tang P."/>
            <person name="Li S."/>
            <person name="Liang L."/>
        </authorList>
    </citation>
    <scope>NUCLEOTIDE SEQUENCE</scope>
    <source>
        <strain evidence="2">YMF1.00031</strain>
    </source>
</reference>
<proteinExistence type="predicted"/>
<protein>
    <submittedName>
        <fullName evidence="2">Uncharacterized protein</fullName>
    </submittedName>
</protein>
<keyword evidence="3" id="KW-1185">Reference proteome</keyword>
<gene>
    <name evidence="2" type="ORF">Dda_7259</name>
</gene>
<dbReference type="AlphaFoldDB" id="A0AAD6IRY6"/>
<evidence type="ECO:0000313" key="2">
    <source>
        <dbReference type="EMBL" id="KAJ6257474.1"/>
    </source>
</evidence>
<accession>A0AAD6IRY6</accession>
<dbReference type="Proteomes" id="UP001221413">
    <property type="component" value="Unassembled WGS sequence"/>
</dbReference>
<organism evidence="2 3">
    <name type="scientific">Drechslerella dactyloides</name>
    <name type="common">Nematode-trapping fungus</name>
    <name type="synonym">Arthrobotrys dactyloides</name>
    <dbReference type="NCBI Taxonomy" id="74499"/>
    <lineage>
        <taxon>Eukaryota</taxon>
        <taxon>Fungi</taxon>
        <taxon>Dikarya</taxon>
        <taxon>Ascomycota</taxon>
        <taxon>Pezizomycotina</taxon>
        <taxon>Orbiliomycetes</taxon>
        <taxon>Orbiliales</taxon>
        <taxon>Orbiliaceae</taxon>
        <taxon>Drechslerella</taxon>
    </lineage>
</organism>